<dbReference type="Pfam" id="PF13479">
    <property type="entry name" value="AAA_24"/>
    <property type="match status" value="1"/>
</dbReference>
<evidence type="ECO:0000313" key="2">
    <source>
        <dbReference type="Proteomes" id="UP000198956"/>
    </source>
</evidence>
<proteinExistence type="predicted"/>
<dbReference type="Proteomes" id="UP000198956">
    <property type="component" value="Unassembled WGS sequence"/>
</dbReference>
<dbReference type="InterPro" id="IPR027417">
    <property type="entry name" value="P-loop_NTPase"/>
</dbReference>
<reference evidence="1 2" key="1">
    <citation type="submission" date="2016-10" db="EMBL/GenBank/DDBJ databases">
        <authorList>
            <person name="de Groot N.N."/>
        </authorList>
    </citation>
    <scope>NUCLEOTIDE SEQUENCE [LARGE SCALE GENOMIC DNA]</scope>
    <source>
        <strain evidence="1 2">L 420-91</strain>
    </source>
</reference>
<dbReference type="EMBL" id="FNDE01000071">
    <property type="protein sequence ID" value="SDH82486.1"/>
    <property type="molecule type" value="Genomic_DNA"/>
</dbReference>
<dbReference type="SUPFAM" id="SSF52540">
    <property type="entry name" value="P-loop containing nucleoside triphosphate hydrolases"/>
    <property type="match status" value="1"/>
</dbReference>
<sequence length="54" mass="5578">MAFTKATKTKSRARIALCGPSGAGKTYTSLRLASGLGEKVAVIDTERGSASKYA</sequence>
<name>A0A1G8FKD8_ANETH</name>
<dbReference type="AlphaFoldDB" id="A0A1G8FKD8"/>
<evidence type="ECO:0000313" key="1">
    <source>
        <dbReference type="EMBL" id="SDH82486.1"/>
    </source>
</evidence>
<evidence type="ECO:0008006" key="3">
    <source>
        <dbReference type="Google" id="ProtNLM"/>
    </source>
</evidence>
<accession>A0A1G8FKD8</accession>
<dbReference type="RefSeq" id="WP_175493691.1">
    <property type="nucleotide sequence ID" value="NZ_FNDE01000071.1"/>
</dbReference>
<gene>
    <name evidence="1" type="ORF">SAMN04489735_10711</name>
</gene>
<feature type="non-terminal residue" evidence="1">
    <location>
        <position position="54"/>
    </location>
</feature>
<organism evidence="1 2">
    <name type="scientific">Aneurinibacillus thermoaerophilus</name>
    <dbReference type="NCBI Taxonomy" id="143495"/>
    <lineage>
        <taxon>Bacteria</taxon>
        <taxon>Bacillati</taxon>
        <taxon>Bacillota</taxon>
        <taxon>Bacilli</taxon>
        <taxon>Bacillales</taxon>
        <taxon>Paenibacillaceae</taxon>
        <taxon>Aneurinibacillus group</taxon>
        <taxon>Aneurinibacillus</taxon>
    </lineage>
</organism>
<protein>
    <recommendedName>
        <fullName evidence="3">AAA domain-containing protein</fullName>
    </recommendedName>
</protein>
<dbReference type="Gene3D" id="3.40.50.300">
    <property type="entry name" value="P-loop containing nucleotide triphosphate hydrolases"/>
    <property type="match status" value="1"/>
</dbReference>